<feature type="transmembrane region" description="Helical" evidence="7">
    <location>
        <begin position="204"/>
        <end position="225"/>
    </location>
</feature>
<comment type="similarity">
    <text evidence="6">Belongs to the major facilitator superfamily. Phosphate:H(+) symporter (TC 2.A.1.9) family.</text>
</comment>
<evidence type="ECO:0000256" key="4">
    <source>
        <dbReference type="ARBA" id="ARBA00022989"/>
    </source>
</evidence>
<dbReference type="Proteomes" id="UP000826656">
    <property type="component" value="Unassembled WGS sequence"/>
</dbReference>
<comment type="caution">
    <text evidence="8">The sequence shown here is derived from an EMBL/GenBank/DDBJ whole genome shotgun (WGS) entry which is preliminary data.</text>
</comment>
<comment type="subcellular location">
    <subcellularLocation>
        <location evidence="1">Membrane</location>
        <topology evidence="1">Multi-pass membrane protein</topology>
    </subcellularLocation>
</comment>
<evidence type="ECO:0000256" key="6">
    <source>
        <dbReference type="ARBA" id="ARBA00044504"/>
    </source>
</evidence>
<evidence type="ECO:0000256" key="1">
    <source>
        <dbReference type="ARBA" id="ARBA00004141"/>
    </source>
</evidence>
<dbReference type="CDD" id="cd17416">
    <property type="entry name" value="MFS_NPF1_2"/>
    <property type="match status" value="1"/>
</dbReference>
<evidence type="ECO:0000256" key="7">
    <source>
        <dbReference type="SAM" id="Phobius"/>
    </source>
</evidence>
<evidence type="ECO:0000313" key="9">
    <source>
        <dbReference type="Proteomes" id="UP000826656"/>
    </source>
</evidence>
<feature type="transmembrane region" description="Helical" evidence="7">
    <location>
        <begin position="488"/>
        <end position="506"/>
    </location>
</feature>
<evidence type="ECO:0000313" key="8">
    <source>
        <dbReference type="EMBL" id="KAH0749663.1"/>
    </source>
</evidence>
<feature type="transmembrane region" description="Helical" evidence="7">
    <location>
        <begin position="364"/>
        <end position="385"/>
    </location>
</feature>
<dbReference type="SUPFAM" id="SSF103473">
    <property type="entry name" value="MFS general substrate transporter"/>
    <property type="match status" value="1"/>
</dbReference>
<name>A0ABQ7UL54_SOLTU</name>
<dbReference type="Pfam" id="PF00854">
    <property type="entry name" value="PTR2"/>
    <property type="match status" value="1"/>
</dbReference>
<keyword evidence="9" id="KW-1185">Reference proteome</keyword>
<protein>
    <recommendedName>
        <fullName evidence="10">Nitrate transporter</fullName>
    </recommendedName>
</protein>
<dbReference type="InterPro" id="IPR000109">
    <property type="entry name" value="POT_fam"/>
</dbReference>
<dbReference type="PANTHER" id="PTHR11654">
    <property type="entry name" value="OLIGOPEPTIDE TRANSPORTER-RELATED"/>
    <property type="match status" value="1"/>
</dbReference>
<organism evidence="8 9">
    <name type="scientific">Solanum tuberosum</name>
    <name type="common">Potato</name>
    <dbReference type="NCBI Taxonomy" id="4113"/>
    <lineage>
        <taxon>Eukaryota</taxon>
        <taxon>Viridiplantae</taxon>
        <taxon>Streptophyta</taxon>
        <taxon>Embryophyta</taxon>
        <taxon>Tracheophyta</taxon>
        <taxon>Spermatophyta</taxon>
        <taxon>Magnoliopsida</taxon>
        <taxon>eudicotyledons</taxon>
        <taxon>Gunneridae</taxon>
        <taxon>Pentapetalae</taxon>
        <taxon>asterids</taxon>
        <taxon>lamiids</taxon>
        <taxon>Solanales</taxon>
        <taxon>Solanaceae</taxon>
        <taxon>Solanoideae</taxon>
        <taxon>Solaneae</taxon>
        <taxon>Solanum</taxon>
    </lineage>
</organism>
<dbReference type="InterPro" id="IPR036259">
    <property type="entry name" value="MFS_trans_sf"/>
</dbReference>
<gene>
    <name evidence="8" type="ORF">KY290_028895</name>
</gene>
<accession>A0ABQ7UL54</accession>
<evidence type="ECO:0000256" key="2">
    <source>
        <dbReference type="ARBA" id="ARBA00005982"/>
    </source>
</evidence>
<evidence type="ECO:0008006" key="10">
    <source>
        <dbReference type="Google" id="ProtNLM"/>
    </source>
</evidence>
<feature type="transmembrane region" description="Helical" evidence="7">
    <location>
        <begin position="526"/>
        <end position="548"/>
    </location>
</feature>
<feature type="transmembrane region" description="Helical" evidence="7">
    <location>
        <begin position="87"/>
        <end position="109"/>
    </location>
</feature>
<feature type="transmembrane region" description="Helical" evidence="7">
    <location>
        <begin position="406"/>
        <end position="427"/>
    </location>
</feature>
<reference evidence="8 9" key="1">
    <citation type="journal article" date="2021" name="bioRxiv">
        <title>Chromosome-scale and haplotype-resolved genome assembly of a tetraploid potato cultivar.</title>
        <authorList>
            <person name="Sun H."/>
            <person name="Jiao W.-B."/>
            <person name="Krause K."/>
            <person name="Campoy J.A."/>
            <person name="Goel M."/>
            <person name="Folz-Donahue K."/>
            <person name="Kukat C."/>
            <person name="Huettel B."/>
            <person name="Schneeberger K."/>
        </authorList>
    </citation>
    <scope>NUCLEOTIDE SEQUENCE [LARGE SCALE GENOMIC DNA]</scope>
    <source>
        <strain evidence="8">SolTubOtavaFocal</strain>
        <tissue evidence="8">Leaves</tissue>
    </source>
</reference>
<keyword evidence="3 7" id="KW-0812">Transmembrane</keyword>
<sequence length="555" mass="61686">MEIDREATKNEINYRGIRAMPFVIGNETFEKLGTIGSSSNLLVYLTSVFHLKTITATNIVNIFNGTCNFGTLLGAFLSDTYFGRYNILGFASVSSFLGMLVLTLTAAVSKLHPPICGNQEPAPVCVGPTLGQMTFLLVSFCLLVIGASGIRPCNLAFGADQFDPKTESGRRGISSFFNWYYFTYTFAVMVSLTVIVYVQTSVSWSLGLAIPAIMMFLSCALFFVGTKIYVRLVPKGSPLSSVAQVLVAAFKKRHLQLPEQPCYSLFNYVPSNSLSSLLPYTDQFRFLSKAAVKTPEDQINSSDGSAVNPWRLCSIQQVEEVKCLLRVIPIWVAGTIYYVSVVQSQNYVIFQALQSDNQLGHNNFHIPPASFIVISMLSITIWLPIYDRVLLPWLRKFTGKEDGFSLLQKMGIGIFLSIVTMIISGIVEDRRRTLAMTREKGAISSMSGLWLIPQMALSGLSEAFALISENEFFYKQCPENMRSIAASFFFVGLAGSSYLSSFFSSVVHKTSNWLAEDLNKGKLDCFYYLMAALEILNLGYFLVCAKWYKYKGVAM</sequence>
<proteinExistence type="inferred from homology"/>
<dbReference type="Gene3D" id="1.20.1250.20">
    <property type="entry name" value="MFS general substrate transporter like domains"/>
    <property type="match status" value="1"/>
</dbReference>
<comment type="similarity">
    <text evidence="2">Belongs to the major facilitator superfamily. Proton-dependent oligopeptide transporter (POT/PTR) (TC 2.A.17) family.</text>
</comment>
<keyword evidence="4 7" id="KW-1133">Transmembrane helix</keyword>
<evidence type="ECO:0000256" key="5">
    <source>
        <dbReference type="ARBA" id="ARBA00023136"/>
    </source>
</evidence>
<keyword evidence="5 7" id="KW-0472">Membrane</keyword>
<dbReference type="EMBL" id="JAIVGD010000019">
    <property type="protein sequence ID" value="KAH0749663.1"/>
    <property type="molecule type" value="Genomic_DNA"/>
</dbReference>
<evidence type="ECO:0000256" key="3">
    <source>
        <dbReference type="ARBA" id="ARBA00022692"/>
    </source>
</evidence>
<feature type="transmembrane region" description="Helical" evidence="7">
    <location>
        <begin position="179"/>
        <end position="198"/>
    </location>
</feature>
<feature type="transmembrane region" description="Helical" evidence="7">
    <location>
        <begin position="129"/>
        <end position="150"/>
    </location>
</feature>